<comment type="pathway">
    <text evidence="10">Isoprenoid biosynthesis; isopentenyl diphosphate biosynthesis via DXP pathway; isopentenyl diphosphate from 1-deoxy-D-xylulose 5-phosphate: step 3/6.</text>
</comment>
<evidence type="ECO:0000256" key="8">
    <source>
        <dbReference type="ARBA" id="ARBA00023229"/>
    </source>
</evidence>
<accession>A0AAN4UPI8</accession>
<dbReference type="InterPro" id="IPR036554">
    <property type="entry name" value="GHMP_kinase_C_sf"/>
</dbReference>
<dbReference type="SUPFAM" id="SSF55060">
    <property type="entry name" value="GHMP Kinase, C-terminal domain"/>
    <property type="match status" value="1"/>
</dbReference>
<dbReference type="InterPro" id="IPR014721">
    <property type="entry name" value="Ribsml_uS5_D2-typ_fold_subgr"/>
</dbReference>
<proteinExistence type="inferred from homology"/>
<dbReference type="NCBIfam" id="NF011202">
    <property type="entry name" value="PRK14608.1"/>
    <property type="match status" value="1"/>
</dbReference>
<feature type="binding site" evidence="10">
    <location>
        <begin position="99"/>
        <end position="109"/>
    </location>
    <ligand>
        <name>ATP</name>
        <dbReference type="ChEBI" id="CHEBI:30616"/>
    </ligand>
</feature>
<dbReference type="InterPro" id="IPR013750">
    <property type="entry name" value="GHMP_kinase_C_dom"/>
</dbReference>
<evidence type="ECO:0000259" key="12">
    <source>
        <dbReference type="Pfam" id="PF08544"/>
    </source>
</evidence>
<protein>
    <recommendedName>
        <fullName evidence="3 10">4-diphosphocytidyl-2-C-methyl-D-erythritol kinase</fullName>
        <shortName evidence="10">CMK</shortName>
        <ecNumber evidence="2 10">2.7.1.148</ecNumber>
    </recommendedName>
    <alternativeName>
        <fullName evidence="9 10">4-(cytidine-5'-diphospho)-2-C-methyl-D-erythritol kinase</fullName>
    </alternativeName>
</protein>
<evidence type="ECO:0000256" key="10">
    <source>
        <dbReference type="HAMAP-Rule" id="MF_00061"/>
    </source>
</evidence>
<evidence type="ECO:0000256" key="3">
    <source>
        <dbReference type="ARBA" id="ARBA00017473"/>
    </source>
</evidence>
<evidence type="ECO:0000256" key="9">
    <source>
        <dbReference type="ARBA" id="ARBA00032554"/>
    </source>
</evidence>
<dbReference type="Gene3D" id="3.30.70.890">
    <property type="entry name" value="GHMP kinase, C-terminal domain"/>
    <property type="match status" value="1"/>
</dbReference>
<keyword evidence="7 10" id="KW-0067">ATP-binding</keyword>
<evidence type="ECO:0000256" key="2">
    <source>
        <dbReference type="ARBA" id="ARBA00012052"/>
    </source>
</evidence>
<name>A0AAN4UPI8_9RHOB</name>
<gene>
    <name evidence="10 13" type="primary">ispE</name>
    <name evidence="13" type="ORF">GCM10008024_05150</name>
    <name evidence="14" type="ORF">SAMN05444006_10133</name>
</gene>
<dbReference type="GO" id="GO:0050515">
    <property type="term" value="F:4-(cytidine 5'-diphospho)-2-C-methyl-D-erythritol kinase activity"/>
    <property type="evidence" value="ECO:0007669"/>
    <property type="project" value="UniProtKB-UniRule"/>
</dbReference>
<organism evidence="13 16">
    <name type="scientific">Allgaiera indica</name>
    <dbReference type="NCBI Taxonomy" id="765699"/>
    <lineage>
        <taxon>Bacteria</taxon>
        <taxon>Pseudomonadati</taxon>
        <taxon>Pseudomonadota</taxon>
        <taxon>Alphaproteobacteria</taxon>
        <taxon>Rhodobacterales</taxon>
        <taxon>Paracoccaceae</taxon>
        <taxon>Allgaiera</taxon>
    </lineage>
</organism>
<evidence type="ECO:0000256" key="4">
    <source>
        <dbReference type="ARBA" id="ARBA00022679"/>
    </source>
</evidence>
<evidence type="ECO:0000313" key="16">
    <source>
        <dbReference type="Proteomes" id="UP000634647"/>
    </source>
</evidence>
<dbReference type="SUPFAM" id="SSF54211">
    <property type="entry name" value="Ribosomal protein S5 domain 2-like"/>
    <property type="match status" value="1"/>
</dbReference>
<dbReference type="Pfam" id="PF08544">
    <property type="entry name" value="GHMP_kinases_C"/>
    <property type="match status" value="1"/>
</dbReference>
<reference evidence="13" key="3">
    <citation type="submission" date="2023-06" db="EMBL/GenBank/DDBJ databases">
        <authorList>
            <person name="Sun Q."/>
            <person name="Zhou Y."/>
        </authorList>
    </citation>
    <scope>NUCLEOTIDE SEQUENCE</scope>
    <source>
        <strain evidence="13">CGMCC 1.10859</strain>
    </source>
</reference>
<sequence length="293" mass="29543">MAAEALAPAKINLTLHVIGRRADGYHLLDSLVAFVDLGDRVGVAPGDGLSLRVKGPRAAGVPADDNNLMLRAARLLAAGAGAEVGADLGAALTLEKCLPMAAGIGGGSSDAAAALRLLSRLWGLPMPDTRALMALGADLPVCAAARPARMRGLGERLDPAPALPPVWLVLANPGMALATPAVFGALSRPENAPMPETLPDFPDAVALAAWLRAQRNDLEPAATAICPAVAQVSAALAAQSGCLLARMSGSGATCFGVFASPATAQAAVAALRAARPDWWVEAAGLWQPAGDAA</sequence>
<dbReference type="GO" id="GO:0005524">
    <property type="term" value="F:ATP binding"/>
    <property type="evidence" value="ECO:0007669"/>
    <property type="project" value="UniProtKB-UniRule"/>
</dbReference>
<dbReference type="HAMAP" id="MF_00061">
    <property type="entry name" value="IspE"/>
    <property type="match status" value="1"/>
</dbReference>
<feature type="domain" description="GHMP kinase C-terminal" evidence="12">
    <location>
        <begin position="205"/>
        <end position="274"/>
    </location>
</feature>
<reference evidence="13" key="1">
    <citation type="journal article" date="2014" name="Int. J. Syst. Evol. Microbiol.">
        <title>Complete genome sequence of Corynebacterium casei LMG S-19264T (=DSM 44701T), isolated from a smear-ripened cheese.</title>
        <authorList>
            <consortium name="US DOE Joint Genome Institute (JGI-PGF)"/>
            <person name="Walter F."/>
            <person name="Albersmeier A."/>
            <person name="Kalinowski J."/>
            <person name="Ruckert C."/>
        </authorList>
    </citation>
    <scope>NUCLEOTIDE SEQUENCE</scope>
    <source>
        <strain evidence="13">CGMCC 1.10859</strain>
    </source>
</reference>
<dbReference type="PIRSF" id="PIRSF010376">
    <property type="entry name" value="IspE"/>
    <property type="match status" value="1"/>
</dbReference>
<dbReference type="EMBL" id="BNAB01000001">
    <property type="protein sequence ID" value="GHD99076.1"/>
    <property type="molecule type" value="Genomic_DNA"/>
</dbReference>
<keyword evidence="15" id="KW-1185">Reference proteome</keyword>
<keyword evidence="5 10" id="KW-0547">Nucleotide-binding</keyword>
<evidence type="ECO:0000256" key="6">
    <source>
        <dbReference type="ARBA" id="ARBA00022777"/>
    </source>
</evidence>
<evidence type="ECO:0000256" key="7">
    <source>
        <dbReference type="ARBA" id="ARBA00022840"/>
    </source>
</evidence>
<dbReference type="InterPro" id="IPR020568">
    <property type="entry name" value="Ribosomal_Su5_D2-typ_SF"/>
</dbReference>
<dbReference type="PANTHER" id="PTHR43527">
    <property type="entry name" value="4-DIPHOSPHOCYTIDYL-2-C-METHYL-D-ERYTHRITOL KINASE, CHLOROPLASTIC"/>
    <property type="match status" value="1"/>
</dbReference>
<dbReference type="RefSeq" id="WP_035839580.1">
    <property type="nucleotide sequence ID" value="NZ_BNAB01000001.1"/>
</dbReference>
<reference evidence="14 15" key="2">
    <citation type="submission" date="2016-10" db="EMBL/GenBank/DDBJ databases">
        <authorList>
            <person name="Varghese N."/>
            <person name="Submissions S."/>
        </authorList>
    </citation>
    <scope>NUCLEOTIDE SEQUENCE [LARGE SCALE GENOMIC DNA]</scope>
    <source>
        <strain evidence="14 15">DSM 24802</strain>
    </source>
</reference>
<comment type="catalytic activity">
    <reaction evidence="10">
        <text>4-CDP-2-C-methyl-D-erythritol + ATP = 4-CDP-2-C-methyl-D-erythritol 2-phosphate + ADP + H(+)</text>
        <dbReference type="Rhea" id="RHEA:18437"/>
        <dbReference type="ChEBI" id="CHEBI:15378"/>
        <dbReference type="ChEBI" id="CHEBI:30616"/>
        <dbReference type="ChEBI" id="CHEBI:57823"/>
        <dbReference type="ChEBI" id="CHEBI:57919"/>
        <dbReference type="ChEBI" id="CHEBI:456216"/>
        <dbReference type="EC" id="2.7.1.148"/>
    </reaction>
</comment>
<keyword evidence="8 10" id="KW-0414">Isoprene biosynthesis</keyword>
<dbReference type="Gene3D" id="3.30.230.10">
    <property type="match status" value="1"/>
</dbReference>
<feature type="domain" description="GHMP kinase N-terminal" evidence="11">
    <location>
        <begin position="67"/>
        <end position="139"/>
    </location>
</feature>
<dbReference type="InterPro" id="IPR006204">
    <property type="entry name" value="GHMP_kinase_N_dom"/>
</dbReference>
<comment type="caution">
    <text evidence="13">The sequence shown here is derived from an EMBL/GenBank/DDBJ whole genome shotgun (WGS) entry which is preliminary data.</text>
</comment>
<dbReference type="GO" id="GO:0016114">
    <property type="term" value="P:terpenoid biosynthetic process"/>
    <property type="evidence" value="ECO:0007669"/>
    <property type="project" value="UniProtKB-UniRule"/>
</dbReference>
<dbReference type="AlphaFoldDB" id="A0AAN4UPI8"/>
<feature type="active site" evidence="10">
    <location>
        <position position="138"/>
    </location>
</feature>
<evidence type="ECO:0000313" key="14">
    <source>
        <dbReference type="EMBL" id="SDW00883.1"/>
    </source>
</evidence>
<dbReference type="InterPro" id="IPR004424">
    <property type="entry name" value="IspE"/>
</dbReference>
<dbReference type="NCBIfam" id="TIGR00154">
    <property type="entry name" value="ispE"/>
    <property type="match status" value="1"/>
</dbReference>
<evidence type="ECO:0000259" key="11">
    <source>
        <dbReference type="Pfam" id="PF00288"/>
    </source>
</evidence>
<dbReference type="EC" id="2.7.1.148" evidence="2 10"/>
<dbReference type="GO" id="GO:0019288">
    <property type="term" value="P:isopentenyl diphosphate biosynthetic process, methylerythritol 4-phosphate pathway"/>
    <property type="evidence" value="ECO:0007669"/>
    <property type="project" value="UniProtKB-UniRule"/>
</dbReference>
<dbReference type="PANTHER" id="PTHR43527:SF2">
    <property type="entry name" value="4-DIPHOSPHOCYTIDYL-2-C-METHYL-D-ERYTHRITOL KINASE, CHLOROPLASTIC"/>
    <property type="match status" value="1"/>
</dbReference>
<evidence type="ECO:0000256" key="1">
    <source>
        <dbReference type="ARBA" id="ARBA00009684"/>
    </source>
</evidence>
<evidence type="ECO:0000313" key="15">
    <source>
        <dbReference type="Proteomes" id="UP000199541"/>
    </source>
</evidence>
<dbReference type="Pfam" id="PF00288">
    <property type="entry name" value="GHMP_kinases_N"/>
    <property type="match status" value="1"/>
</dbReference>
<dbReference type="Proteomes" id="UP000199541">
    <property type="component" value="Unassembled WGS sequence"/>
</dbReference>
<keyword evidence="6 10" id="KW-0418">Kinase</keyword>
<dbReference type="Proteomes" id="UP000634647">
    <property type="component" value="Unassembled WGS sequence"/>
</dbReference>
<evidence type="ECO:0000256" key="5">
    <source>
        <dbReference type="ARBA" id="ARBA00022741"/>
    </source>
</evidence>
<comment type="function">
    <text evidence="10">Catalyzes the phosphorylation of the position 2 hydroxy group of 4-diphosphocytidyl-2C-methyl-D-erythritol.</text>
</comment>
<feature type="active site" evidence="10">
    <location>
        <position position="10"/>
    </location>
</feature>
<comment type="similarity">
    <text evidence="1 10">Belongs to the GHMP kinase family. IspE subfamily.</text>
</comment>
<evidence type="ECO:0000313" key="13">
    <source>
        <dbReference type="EMBL" id="GHD99076.1"/>
    </source>
</evidence>
<keyword evidence="4 10" id="KW-0808">Transferase</keyword>
<dbReference type="EMBL" id="FNOB01000001">
    <property type="protein sequence ID" value="SDW00883.1"/>
    <property type="molecule type" value="Genomic_DNA"/>
</dbReference>